<gene>
    <name evidence="2" type="ORF">EVOR1521_LOCUS15929</name>
</gene>
<reference evidence="2" key="1">
    <citation type="submission" date="2023-08" db="EMBL/GenBank/DDBJ databases">
        <authorList>
            <person name="Chen Y."/>
            <person name="Shah S."/>
            <person name="Dougan E. K."/>
            <person name="Thang M."/>
            <person name="Chan C."/>
        </authorList>
    </citation>
    <scope>NUCLEOTIDE SEQUENCE</scope>
</reference>
<sequence>MGMETMKGRRSRGVSFRFFLVAIAWLLVHTVHLFTIPHGRISPSRPGWKDSRGPQVTRWHPGRGGVASRASPQQDSGAEDWLAKSCEEVEGFKKAQVPSWAEAVLIDGGLEADDEFIQRTVTALQQQGVTGKSLLELTLEKLMAAPYNIPGGPASSGEKSPAVLQEPQHCHLRPQPPPGCRRQ</sequence>
<evidence type="ECO:0000313" key="2">
    <source>
        <dbReference type="EMBL" id="CAJ1390534.1"/>
    </source>
</evidence>
<dbReference type="EMBL" id="CAUJNA010002093">
    <property type="protein sequence ID" value="CAJ1390534.1"/>
    <property type="molecule type" value="Genomic_DNA"/>
</dbReference>
<feature type="region of interest" description="Disordered" evidence="1">
    <location>
        <begin position="146"/>
        <end position="183"/>
    </location>
</feature>
<feature type="region of interest" description="Disordered" evidence="1">
    <location>
        <begin position="43"/>
        <end position="80"/>
    </location>
</feature>
<evidence type="ECO:0000313" key="3">
    <source>
        <dbReference type="Proteomes" id="UP001178507"/>
    </source>
</evidence>
<accession>A0AA36IMT9</accession>
<organism evidence="2 3">
    <name type="scientific">Effrenium voratum</name>
    <dbReference type="NCBI Taxonomy" id="2562239"/>
    <lineage>
        <taxon>Eukaryota</taxon>
        <taxon>Sar</taxon>
        <taxon>Alveolata</taxon>
        <taxon>Dinophyceae</taxon>
        <taxon>Suessiales</taxon>
        <taxon>Symbiodiniaceae</taxon>
        <taxon>Effrenium</taxon>
    </lineage>
</organism>
<comment type="caution">
    <text evidence="2">The sequence shown here is derived from an EMBL/GenBank/DDBJ whole genome shotgun (WGS) entry which is preliminary data.</text>
</comment>
<protein>
    <submittedName>
        <fullName evidence="2">Uncharacterized protein</fullName>
    </submittedName>
</protein>
<dbReference type="Proteomes" id="UP001178507">
    <property type="component" value="Unassembled WGS sequence"/>
</dbReference>
<dbReference type="AlphaFoldDB" id="A0AA36IMT9"/>
<evidence type="ECO:0000256" key="1">
    <source>
        <dbReference type="SAM" id="MobiDB-lite"/>
    </source>
</evidence>
<keyword evidence="3" id="KW-1185">Reference proteome</keyword>
<name>A0AA36IMT9_9DINO</name>
<feature type="compositionally biased region" description="Pro residues" evidence="1">
    <location>
        <begin position="174"/>
        <end position="183"/>
    </location>
</feature>
<proteinExistence type="predicted"/>